<gene>
    <name evidence="6" type="ORF">ACFPET_07735</name>
</gene>
<evidence type="ECO:0000256" key="2">
    <source>
        <dbReference type="ARBA" id="ARBA00023015"/>
    </source>
</evidence>
<accession>A0ABV8TX65</accession>
<dbReference type="InterPro" id="IPR036390">
    <property type="entry name" value="WH_DNA-bd_sf"/>
</dbReference>
<comment type="caution">
    <text evidence="6">The sequence shown here is derived from an EMBL/GenBank/DDBJ whole genome shotgun (WGS) entry which is preliminary data.</text>
</comment>
<dbReference type="RefSeq" id="WP_380619433.1">
    <property type="nucleotide sequence ID" value="NZ_JBHSDK010000012.1"/>
</dbReference>
<evidence type="ECO:0000313" key="7">
    <source>
        <dbReference type="Proteomes" id="UP001595823"/>
    </source>
</evidence>
<name>A0ABV8TX65_9ACTN</name>
<dbReference type="Proteomes" id="UP001595823">
    <property type="component" value="Unassembled WGS sequence"/>
</dbReference>
<keyword evidence="7" id="KW-1185">Reference proteome</keyword>
<evidence type="ECO:0000256" key="1">
    <source>
        <dbReference type="ARBA" id="ARBA00011046"/>
    </source>
</evidence>
<reference evidence="7" key="1">
    <citation type="journal article" date="2019" name="Int. J. Syst. Evol. Microbiol.">
        <title>The Global Catalogue of Microorganisms (GCM) 10K type strain sequencing project: providing services to taxonomists for standard genome sequencing and annotation.</title>
        <authorList>
            <consortium name="The Broad Institute Genomics Platform"/>
            <consortium name="The Broad Institute Genome Sequencing Center for Infectious Disease"/>
            <person name="Wu L."/>
            <person name="Ma J."/>
        </authorList>
    </citation>
    <scope>NUCLEOTIDE SEQUENCE [LARGE SCALE GENOMIC DNA]</scope>
    <source>
        <strain evidence="7">IBRC-M 10908</strain>
    </source>
</reference>
<sequence>MTPRITAPGAAPRSAAYSGVGTATADPTREERALIHLGELEAAVMESLWSAPGPQTVRQVLGTLDRDPEPAYTTVMTVLDNLYRKDMTTRERQGRAWAYRPAQSRAEYDASRMAEVLDSSSDKEAVFLKFVDSISTDEIAQLRTLLDETGRSE</sequence>
<feature type="region of interest" description="Disordered" evidence="5">
    <location>
        <begin position="1"/>
        <end position="26"/>
    </location>
</feature>
<protein>
    <submittedName>
        <fullName evidence="6">BlaI/MecI/CopY family transcriptional regulator</fullName>
    </submittedName>
</protein>
<keyword evidence="3" id="KW-0238">DNA-binding</keyword>
<evidence type="ECO:0000256" key="3">
    <source>
        <dbReference type="ARBA" id="ARBA00023125"/>
    </source>
</evidence>
<proteinExistence type="inferred from homology"/>
<dbReference type="Gene3D" id="1.10.10.10">
    <property type="entry name" value="Winged helix-like DNA-binding domain superfamily/Winged helix DNA-binding domain"/>
    <property type="match status" value="1"/>
</dbReference>
<keyword evidence="4" id="KW-0804">Transcription</keyword>
<dbReference type="InterPro" id="IPR036388">
    <property type="entry name" value="WH-like_DNA-bd_sf"/>
</dbReference>
<keyword evidence="2" id="KW-0805">Transcription regulation</keyword>
<dbReference type="Pfam" id="PF03965">
    <property type="entry name" value="Penicillinase_R"/>
    <property type="match status" value="1"/>
</dbReference>
<dbReference type="SUPFAM" id="SSF46785">
    <property type="entry name" value="Winged helix' DNA-binding domain"/>
    <property type="match status" value="1"/>
</dbReference>
<evidence type="ECO:0000256" key="5">
    <source>
        <dbReference type="SAM" id="MobiDB-lite"/>
    </source>
</evidence>
<dbReference type="EMBL" id="JBHSDK010000012">
    <property type="protein sequence ID" value="MFC4335087.1"/>
    <property type="molecule type" value="Genomic_DNA"/>
</dbReference>
<dbReference type="Gene3D" id="6.10.140.850">
    <property type="match status" value="1"/>
</dbReference>
<organism evidence="6 7">
    <name type="scientific">Salininema proteolyticum</name>
    <dbReference type="NCBI Taxonomy" id="1607685"/>
    <lineage>
        <taxon>Bacteria</taxon>
        <taxon>Bacillati</taxon>
        <taxon>Actinomycetota</taxon>
        <taxon>Actinomycetes</taxon>
        <taxon>Glycomycetales</taxon>
        <taxon>Glycomycetaceae</taxon>
        <taxon>Salininema</taxon>
    </lineage>
</organism>
<dbReference type="InterPro" id="IPR005650">
    <property type="entry name" value="BlaI_family"/>
</dbReference>
<evidence type="ECO:0000256" key="4">
    <source>
        <dbReference type="ARBA" id="ARBA00023163"/>
    </source>
</evidence>
<evidence type="ECO:0000313" key="6">
    <source>
        <dbReference type="EMBL" id="MFC4335087.1"/>
    </source>
</evidence>
<comment type="similarity">
    <text evidence="1">Belongs to the BlaI transcriptional regulatory family.</text>
</comment>